<comment type="caution">
    <text evidence="1">The sequence shown here is derived from an EMBL/GenBank/DDBJ whole genome shotgun (WGS) entry which is preliminary data.</text>
</comment>
<name>A0ACB9XXN9_CHAAC</name>
<gene>
    <name evidence="1" type="ORF">KUCAC02_015496</name>
</gene>
<evidence type="ECO:0000313" key="1">
    <source>
        <dbReference type="EMBL" id="KAI4832532.1"/>
    </source>
</evidence>
<sequence>MADLLSSGLGEEQENEKEDRERDGKAAKTEKNKEKDRVTDTLRSNDKNGGNNGKKRNLSDLSLVRFITTELTRGYFLEHNEAKYTERRERVYTCLRIPKELEKLMTFGFFLCLDAFLYVFTLLPLRVILALLRLLTLPCCGLGGARLLQPAQVCDVLKGFIMVLCYSMMSYVDYSMMYHLIRGQSVIKLYIIYNMLEVADRLFSSFGQDILDALYWTATEPKEKKRAHIGVIPHFLMAVLYVFLHAILIMVQATTLNVAFNSHNKSLLTIMMSNNFVEIKGSVFKKFEKNNLFQMSNSDIKERFTNYILLLIVCLRNMEQFSWNPDHFWVLFPDVVMVIASEVAVDVVKHAFITKFNDISADVYGEYRASLAFDLLSSRQKNAYTDYSDSVSRRMGFIPLPLALLLIRVVTSSVKIQGSLSFMCVLLFYLGMITLKVLNSILLLGTSCGFVKEANMEEKLFNPPPPVVSSRANSRAHRSKHVHIPPQQEPTIDKGGASVAADVSPPPSVAESSAPTLPKSDSDTFLTTPDGDDDEKIINANTGLEGLEPRTPKKDLLEIDRFTICGNRID</sequence>
<proteinExistence type="predicted"/>
<protein>
    <submittedName>
        <fullName evidence="1">Uncharacterized protein</fullName>
    </submittedName>
</protein>
<keyword evidence="2" id="KW-1185">Reference proteome</keyword>
<evidence type="ECO:0000313" key="2">
    <source>
        <dbReference type="Proteomes" id="UP001057452"/>
    </source>
</evidence>
<dbReference type="EMBL" id="CM043785">
    <property type="protein sequence ID" value="KAI4832532.1"/>
    <property type="molecule type" value="Genomic_DNA"/>
</dbReference>
<reference evidence="1" key="1">
    <citation type="submission" date="2022-05" db="EMBL/GenBank/DDBJ databases">
        <title>Chromosome-level genome of Chaenocephalus aceratus.</title>
        <authorList>
            <person name="Park H."/>
        </authorList>
    </citation>
    <scope>NUCLEOTIDE SEQUENCE</scope>
    <source>
        <strain evidence="1">KU_202001</strain>
    </source>
</reference>
<dbReference type="Proteomes" id="UP001057452">
    <property type="component" value="Chromosome 1"/>
</dbReference>
<accession>A0ACB9XXN9</accession>
<organism evidence="1 2">
    <name type="scientific">Chaenocephalus aceratus</name>
    <name type="common">Blackfin icefish</name>
    <name type="synonym">Chaenichthys aceratus</name>
    <dbReference type="NCBI Taxonomy" id="36190"/>
    <lineage>
        <taxon>Eukaryota</taxon>
        <taxon>Metazoa</taxon>
        <taxon>Chordata</taxon>
        <taxon>Craniata</taxon>
        <taxon>Vertebrata</taxon>
        <taxon>Euteleostomi</taxon>
        <taxon>Actinopterygii</taxon>
        <taxon>Neopterygii</taxon>
        <taxon>Teleostei</taxon>
        <taxon>Neoteleostei</taxon>
        <taxon>Acanthomorphata</taxon>
        <taxon>Eupercaria</taxon>
        <taxon>Perciformes</taxon>
        <taxon>Notothenioidei</taxon>
        <taxon>Channichthyidae</taxon>
        <taxon>Chaenocephalus</taxon>
    </lineage>
</organism>